<comment type="caution">
    <text evidence="2">The sequence shown here is derived from an EMBL/GenBank/DDBJ whole genome shotgun (WGS) entry which is preliminary data.</text>
</comment>
<feature type="transmembrane region" description="Helical" evidence="1">
    <location>
        <begin position="26"/>
        <end position="46"/>
    </location>
</feature>
<keyword evidence="1" id="KW-1133">Transmembrane helix</keyword>
<evidence type="ECO:0000256" key="1">
    <source>
        <dbReference type="SAM" id="Phobius"/>
    </source>
</evidence>
<reference evidence="2" key="1">
    <citation type="journal article" date="2023" name="IScience">
        <title>Live-bearing cockroach genome reveals convergent evolutionary mechanisms linked to viviparity in insects and beyond.</title>
        <authorList>
            <person name="Fouks B."/>
            <person name="Harrison M.C."/>
            <person name="Mikhailova A.A."/>
            <person name="Marchal E."/>
            <person name="English S."/>
            <person name="Carruthers M."/>
            <person name="Jennings E.C."/>
            <person name="Chiamaka E.L."/>
            <person name="Frigard R.A."/>
            <person name="Pippel M."/>
            <person name="Attardo G.M."/>
            <person name="Benoit J.B."/>
            <person name="Bornberg-Bauer E."/>
            <person name="Tobe S.S."/>
        </authorList>
    </citation>
    <scope>NUCLEOTIDE SEQUENCE</scope>
    <source>
        <strain evidence="2">Stay&amp;Tobe</strain>
    </source>
</reference>
<reference evidence="2" key="2">
    <citation type="submission" date="2023-05" db="EMBL/GenBank/DDBJ databases">
        <authorList>
            <person name="Fouks B."/>
        </authorList>
    </citation>
    <scope>NUCLEOTIDE SEQUENCE</scope>
    <source>
        <strain evidence="2">Stay&amp;Tobe</strain>
        <tissue evidence="2">Testes</tissue>
    </source>
</reference>
<protein>
    <submittedName>
        <fullName evidence="2">Uncharacterized protein</fullName>
    </submittedName>
</protein>
<feature type="non-terminal residue" evidence="2">
    <location>
        <position position="1"/>
    </location>
</feature>
<feature type="non-terminal residue" evidence="2">
    <location>
        <position position="126"/>
    </location>
</feature>
<dbReference type="AlphaFoldDB" id="A0AAD7ZR19"/>
<gene>
    <name evidence="2" type="ORF">L9F63_021093</name>
</gene>
<accession>A0AAD7ZR19</accession>
<sequence>CSIIQDLTPSTTVGFHTMILIGSSDMFFPTFFMIPFTSFIMTVYAFSHHRHHHHHHLLLINRAVIEFISPERYSKVCAKWTFFYPRLSKGMRLAHMWIARCNIRNFDMFQGVLSNDILLLHSDAMI</sequence>
<organism evidence="2 3">
    <name type="scientific">Diploptera punctata</name>
    <name type="common">Pacific beetle cockroach</name>
    <dbReference type="NCBI Taxonomy" id="6984"/>
    <lineage>
        <taxon>Eukaryota</taxon>
        <taxon>Metazoa</taxon>
        <taxon>Ecdysozoa</taxon>
        <taxon>Arthropoda</taxon>
        <taxon>Hexapoda</taxon>
        <taxon>Insecta</taxon>
        <taxon>Pterygota</taxon>
        <taxon>Neoptera</taxon>
        <taxon>Polyneoptera</taxon>
        <taxon>Dictyoptera</taxon>
        <taxon>Blattodea</taxon>
        <taxon>Blaberoidea</taxon>
        <taxon>Blaberidae</taxon>
        <taxon>Diplopterinae</taxon>
        <taxon>Diploptera</taxon>
    </lineage>
</organism>
<keyword evidence="1" id="KW-0812">Transmembrane</keyword>
<evidence type="ECO:0000313" key="2">
    <source>
        <dbReference type="EMBL" id="KAJ9584567.1"/>
    </source>
</evidence>
<keyword evidence="1" id="KW-0472">Membrane</keyword>
<evidence type="ECO:0000313" key="3">
    <source>
        <dbReference type="Proteomes" id="UP001233999"/>
    </source>
</evidence>
<proteinExistence type="predicted"/>
<name>A0AAD7ZR19_DIPPU</name>
<keyword evidence="3" id="KW-1185">Reference proteome</keyword>
<dbReference type="Proteomes" id="UP001233999">
    <property type="component" value="Unassembled WGS sequence"/>
</dbReference>
<dbReference type="EMBL" id="JASPKZ010007393">
    <property type="protein sequence ID" value="KAJ9584567.1"/>
    <property type="molecule type" value="Genomic_DNA"/>
</dbReference>